<name>A0A654T672_MYCTX</name>
<gene>
    <name evidence="2" type="ORF">ERS007681_01026</name>
</gene>
<dbReference type="AlphaFoldDB" id="A0A654T672"/>
<proteinExistence type="predicted"/>
<evidence type="ECO:0000313" key="2">
    <source>
        <dbReference type="EMBL" id="CFE38508.1"/>
    </source>
</evidence>
<sequence length="277" mass="30499">MLTRRQVLHCDRPGLDVAVARYQRNTGAGTSGRAHRAFEPAITIGKVNPHPGRAQSSSQHRQPELGRLAKRHAEHVAPGAVPRRLALGPQRQHGPVHAQPEPDARQVLPAKLVHQAVVAPPAADPRLRTKPVMDELEGGLGVVVQAAHHARVDDIGHSKRVQMGEHGVEMLLGDIRQMIQQHRRRRRHRTQFGSLVVEHPQRIDPCAPAGVLVEIESKQELLQQFPVLRTATLVSQGGDFQPEPVETQRAEPGVGNGDHLGVQRRVVDADRLHPDLL</sequence>
<dbReference type="EMBL" id="CFOE01000090">
    <property type="protein sequence ID" value="CFE38508.1"/>
    <property type="molecule type" value="Genomic_DNA"/>
</dbReference>
<reference evidence="2 3" key="1">
    <citation type="submission" date="2015-03" db="EMBL/GenBank/DDBJ databases">
        <authorList>
            <consortium name="Pathogen Informatics"/>
        </authorList>
    </citation>
    <scope>NUCLEOTIDE SEQUENCE [LARGE SCALE GENOMIC DNA]</scope>
    <source>
        <strain evidence="2 3">G09901357</strain>
    </source>
</reference>
<protein>
    <submittedName>
        <fullName evidence="2">Uncharacterized protein</fullName>
    </submittedName>
</protein>
<organism evidence="2 3">
    <name type="scientific">Mycobacterium tuberculosis</name>
    <dbReference type="NCBI Taxonomy" id="1773"/>
    <lineage>
        <taxon>Bacteria</taxon>
        <taxon>Bacillati</taxon>
        <taxon>Actinomycetota</taxon>
        <taxon>Actinomycetes</taxon>
        <taxon>Mycobacteriales</taxon>
        <taxon>Mycobacteriaceae</taxon>
        <taxon>Mycobacterium</taxon>
        <taxon>Mycobacterium tuberculosis complex</taxon>
    </lineage>
</organism>
<evidence type="ECO:0000256" key="1">
    <source>
        <dbReference type="SAM" id="MobiDB-lite"/>
    </source>
</evidence>
<evidence type="ECO:0000313" key="3">
    <source>
        <dbReference type="Proteomes" id="UP000048289"/>
    </source>
</evidence>
<feature type="region of interest" description="Disordered" evidence="1">
    <location>
        <begin position="45"/>
        <end position="65"/>
    </location>
</feature>
<feature type="region of interest" description="Disordered" evidence="1">
    <location>
        <begin position="239"/>
        <end position="260"/>
    </location>
</feature>
<dbReference type="Proteomes" id="UP000048289">
    <property type="component" value="Unassembled WGS sequence"/>
</dbReference>
<accession>A0A654T672</accession>